<feature type="region of interest" description="Disordered" evidence="12">
    <location>
        <begin position="258"/>
        <end position="339"/>
    </location>
</feature>
<evidence type="ECO:0000256" key="5">
    <source>
        <dbReference type="ARBA" id="ARBA00022491"/>
    </source>
</evidence>
<dbReference type="GO" id="GO:0006355">
    <property type="term" value="P:regulation of DNA-templated transcription"/>
    <property type="evidence" value="ECO:0007669"/>
    <property type="project" value="InterPro"/>
</dbReference>
<keyword evidence="11" id="KW-0175">Coiled coil</keyword>
<comment type="subcellular location">
    <subcellularLocation>
        <location evidence="2 10">Cytoplasm</location>
    </subcellularLocation>
    <subcellularLocation>
        <location evidence="1 10">Nucleus</location>
    </subcellularLocation>
</comment>
<dbReference type="InterPro" id="IPR040168">
    <property type="entry name" value="Not2/3/5"/>
</dbReference>
<keyword evidence="8 10" id="KW-0804">Transcription</keyword>
<evidence type="ECO:0000256" key="12">
    <source>
        <dbReference type="SAM" id="MobiDB-lite"/>
    </source>
</evidence>
<evidence type="ECO:0000256" key="4">
    <source>
        <dbReference type="ARBA" id="ARBA00022490"/>
    </source>
</evidence>
<dbReference type="FunFam" id="2.30.30.1020:FF:000011">
    <property type="entry name" value="CCR4-NOT transcriptional complex subunit"/>
    <property type="match status" value="1"/>
</dbReference>
<evidence type="ECO:0000256" key="3">
    <source>
        <dbReference type="ARBA" id="ARBA00007682"/>
    </source>
</evidence>
<keyword evidence="5 10" id="KW-0678">Repressor</keyword>
<evidence type="ECO:0000313" key="16">
    <source>
        <dbReference type="Proteomes" id="UP001377567"/>
    </source>
</evidence>
<dbReference type="InterPro" id="IPR038635">
    <property type="entry name" value="CCR4-NOT_su2/3/5_C_sf"/>
</dbReference>
<dbReference type="InterPro" id="IPR007207">
    <property type="entry name" value="Not_N"/>
</dbReference>
<feature type="compositionally biased region" description="Low complexity" evidence="12">
    <location>
        <begin position="312"/>
        <end position="325"/>
    </location>
</feature>
<dbReference type="PIRSF" id="PIRSF005290">
    <property type="entry name" value="NOT_su_3_5"/>
    <property type="match status" value="1"/>
</dbReference>
<name>A0AAV5S6L3_MAUHU</name>
<evidence type="ECO:0000256" key="7">
    <source>
        <dbReference type="ARBA" id="ARBA00023015"/>
    </source>
</evidence>
<feature type="compositionally biased region" description="Polar residues" evidence="12">
    <location>
        <begin position="290"/>
        <end position="311"/>
    </location>
</feature>
<dbReference type="GO" id="GO:0005634">
    <property type="term" value="C:nucleus"/>
    <property type="evidence" value="ECO:0007669"/>
    <property type="project" value="UniProtKB-SubCell"/>
</dbReference>
<accession>A0AAV5S6L3</accession>
<evidence type="ECO:0000259" key="13">
    <source>
        <dbReference type="Pfam" id="PF04065"/>
    </source>
</evidence>
<dbReference type="GO" id="GO:0030015">
    <property type="term" value="C:CCR4-NOT core complex"/>
    <property type="evidence" value="ECO:0007669"/>
    <property type="project" value="UniProtKB-UniRule"/>
</dbReference>
<comment type="similarity">
    <text evidence="3 10">Belongs to the CNOT2/3/5 family.</text>
</comment>
<dbReference type="Gene3D" id="2.30.30.1020">
    <property type="entry name" value="CCR4-NOT complex subunit 2/3/5, C-terminal domain"/>
    <property type="match status" value="1"/>
</dbReference>
<dbReference type="GO" id="GO:0000289">
    <property type="term" value="P:nuclear-transcribed mRNA poly(A) tail shortening"/>
    <property type="evidence" value="ECO:0007669"/>
    <property type="project" value="UniProtKB-ARBA"/>
</dbReference>
<proteinExistence type="inferred from homology"/>
<dbReference type="EMBL" id="BTGD01000025">
    <property type="protein sequence ID" value="GMM58408.1"/>
    <property type="molecule type" value="Genomic_DNA"/>
</dbReference>
<evidence type="ECO:0000256" key="10">
    <source>
        <dbReference type="PIRNR" id="PIRNR005290"/>
    </source>
</evidence>
<protein>
    <recommendedName>
        <fullName evidence="10">General negative regulator of transcription subunit</fullName>
    </recommendedName>
</protein>
<keyword evidence="6" id="KW-0597">Phosphoprotein</keyword>
<dbReference type="PANTHER" id="PTHR23326">
    <property type="entry name" value="CCR4 NOT-RELATED"/>
    <property type="match status" value="1"/>
</dbReference>
<dbReference type="Proteomes" id="UP001377567">
    <property type="component" value="Unassembled WGS sequence"/>
</dbReference>
<reference evidence="15 16" key="1">
    <citation type="journal article" date="2023" name="Elife">
        <title>Identification of key yeast species and microbe-microbe interactions impacting larval growth of Drosophila in the wild.</title>
        <authorList>
            <person name="Mure A."/>
            <person name="Sugiura Y."/>
            <person name="Maeda R."/>
            <person name="Honda K."/>
            <person name="Sakurai N."/>
            <person name="Takahashi Y."/>
            <person name="Watada M."/>
            <person name="Katoh T."/>
            <person name="Gotoh A."/>
            <person name="Gotoh Y."/>
            <person name="Taniguchi I."/>
            <person name="Nakamura K."/>
            <person name="Hayashi T."/>
            <person name="Katayama T."/>
            <person name="Uemura T."/>
            <person name="Hattori Y."/>
        </authorList>
    </citation>
    <scope>NUCLEOTIDE SEQUENCE [LARGE SCALE GENOMIC DNA]</scope>
    <source>
        <strain evidence="15 16">KH-74</strain>
    </source>
</reference>
<keyword evidence="16" id="KW-1185">Reference proteome</keyword>
<evidence type="ECO:0000256" key="2">
    <source>
        <dbReference type="ARBA" id="ARBA00004496"/>
    </source>
</evidence>
<feature type="domain" description="CCR4-Not complex component Not N-terminal" evidence="13">
    <location>
        <begin position="3"/>
        <end position="215"/>
    </location>
</feature>
<keyword evidence="9 10" id="KW-0539">Nucleus</keyword>
<comment type="caution">
    <text evidence="15">The sequence shown here is derived from an EMBL/GenBank/DDBJ whole genome shotgun (WGS) entry which is preliminary data.</text>
</comment>
<feature type="coiled-coil region" evidence="11">
    <location>
        <begin position="3"/>
        <end position="70"/>
    </location>
</feature>
<dbReference type="InterPro" id="IPR007282">
    <property type="entry name" value="NOT2/3/5_C"/>
</dbReference>
<dbReference type="Pfam" id="PF04065">
    <property type="entry name" value="Not3"/>
    <property type="match status" value="1"/>
</dbReference>
<sequence>MSQKKLQQDIDKLLKKVKEGLEEFDVIHEKFEATDALENASYKEKLEGDLKREIKKLQKLREQIKTWIAKEDVKDKAAVLLEHRHLIENDMERFKVVEKLMKTKQFSKEALSNPEIVLDPRDAHKNEQMQFVMDMISELRTQAEIYEGKGDTESTEQAKRHEFHIENLEHILRLLQRDEMDPAKIDEYRDDITYYVENNDDPDFVEYDTLYEDMGCALGQVPSNPPSSIDNTVLNSAANTAAPTAANSAAVSASASKPASAPATAGSNNDPSPKKKKAQVAASASASAANTNPSTPQKQPAKNTAASSATLQSQQNQKQQSNDNNTATKERVLEFPKDRSEEIEKQIKEDIENNEAFKNPLFKDELKFWLKSKRTLLQPYKKMPQTMLAQLESSLLNCPDSLDADSPYLYRRPLSQPHPTSIFFPNEPIRFVYPLEVKPKTPANGTAELASNTTGGSSDVTADGKSAASALARGDIYSHTSLAKILTKFDLDTLFFIFYHYQGTYEQFLSARELHRNRNWMFNKVNRCWYYKEIEKLPPGMNRSEEESWRYFDYKKSWLSRRCGPDFVYKEEEFEKL</sequence>
<evidence type="ECO:0000313" key="15">
    <source>
        <dbReference type="EMBL" id="GMM58408.1"/>
    </source>
</evidence>
<feature type="domain" description="NOT2/NOT3/NOT5 C-terminal" evidence="14">
    <location>
        <begin position="394"/>
        <end position="572"/>
    </location>
</feature>
<dbReference type="GO" id="GO:0000932">
    <property type="term" value="C:P-body"/>
    <property type="evidence" value="ECO:0007669"/>
    <property type="project" value="UniProtKB-UniRule"/>
</dbReference>
<keyword evidence="7 10" id="KW-0805">Transcription regulation</keyword>
<dbReference type="AlphaFoldDB" id="A0AAV5S6L3"/>
<organism evidence="15 16">
    <name type="scientific">Maudiozyma humilis</name>
    <name type="common">Sour dough yeast</name>
    <name type="synonym">Kazachstania humilis</name>
    <dbReference type="NCBI Taxonomy" id="51915"/>
    <lineage>
        <taxon>Eukaryota</taxon>
        <taxon>Fungi</taxon>
        <taxon>Dikarya</taxon>
        <taxon>Ascomycota</taxon>
        <taxon>Saccharomycotina</taxon>
        <taxon>Saccharomycetes</taxon>
        <taxon>Saccharomycetales</taxon>
        <taxon>Saccharomycetaceae</taxon>
        <taxon>Maudiozyma</taxon>
    </lineage>
</organism>
<evidence type="ECO:0000259" key="14">
    <source>
        <dbReference type="Pfam" id="PF04153"/>
    </source>
</evidence>
<comment type="function">
    <text evidence="10">Acts as component of the CCR4-NOT core complex, which in the nucleus seems to be a general transcription factor, and in the cytoplasm the major mRNA deadenylase involved in mRNA turnover. The NOT protein subcomplex negatively regulates the basal and activated transcription of many genes. Preferentially affects TC-type TATA element-dependent transcription. Could directly or indirectly inhibit component(s) of the general transcription machinery.</text>
</comment>
<keyword evidence="4 10" id="KW-0963">Cytoplasm</keyword>
<evidence type="ECO:0000256" key="11">
    <source>
        <dbReference type="SAM" id="Coils"/>
    </source>
</evidence>
<evidence type="ECO:0000256" key="8">
    <source>
        <dbReference type="ARBA" id="ARBA00023163"/>
    </source>
</evidence>
<evidence type="ECO:0000256" key="9">
    <source>
        <dbReference type="ARBA" id="ARBA00023242"/>
    </source>
</evidence>
<evidence type="ECO:0000256" key="1">
    <source>
        <dbReference type="ARBA" id="ARBA00004123"/>
    </source>
</evidence>
<feature type="compositionally biased region" description="Low complexity" evidence="12">
    <location>
        <begin position="279"/>
        <end position="289"/>
    </location>
</feature>
<dbReference type="InterPro" id="IPR012270">
    <property type="entry name" value="CCR4-NOT_su3/5"/>
</dbReference>
<gene>
    <name evidence="15" type="ORF">DAKH74_050250</name>
</gene>
<keyword evidence="10" id="KW-0010">Activator</keyword>
<evidence type="ECO:0000256" key="6">
    <source>
        <dbReference type="ARBA" id="ARBA00022553"/>
    </source>
</evidence>
<feature type="compositionally biased region" description="Basic and acidic residues" evidence="12">
    <location>
        <begin position="328"/>
        <end position="339"/>
    </location>
</feature>
<dbReference type="Pfam" id="PF04153">
    <property type="entry name" value="NOT2_3_5_C"/>
    <property type="match status" value="1"/>
</dbReference>